<reference evidence="2" key="1">
    <citation type="submission" date="2018-01" db="EMBL/GenBank/DDBJ databases">
        <authorList>
            <person name="Regsiter A."/>
            <person name="William W."/>
        </authorList>
    </citation>
    <scope>NUCLEOTIDE SEQUENCE</scope>
    <source>
        <strain evidence="2">TRIP AH-1</strain>
    </source>
</reference>
<dbReference type="SUPFAM" id="SSF81301">
    <property type="entry name" value="Nucleotidyltransferase"/>
    <property type="match status" value="1"/>
</dbReference>
<gene>
    <name evidence="2" type="ORF">PITCH_A280002</name>
</gene>
<sequence length="102" mass="11959">MDKRQAPEVAKRYADFLRKRDPRIKKIYLFGSYAKGTISDNSDIDIAVVFDTLLDTFDIQVELMKLRRKFDTRIEPHPFRESDFNMSNPLANEILSNGFELN</sequence>
<accession>A0A445MYW1</accession>
<dbReference type="Pfam" id="PF18765">
    <property type="entry name" value="Polbeta"/>
    <property type="match status" value="1"/>
</dbReference>
<dbReference type="EMBL" id="OJIN01000168">
    <property type="protein sequence ID" value="SPD74613.1"/>
    <property type="molecule type" value="Genomic_DNA"/>
</dbReference>
<dbReference type="AlphaFoldDB" id="A0A445MYW1"/>
<evidence type="ECO:0000259" key="1">
    <source>
        <dbReference type="Pfam" id="PF18765"/>
    </source>
</evidence>
<dbReference type="CDD" id="cd05403">
    <property type="entry name" value="NT_KNTase_like"/>
    <property type="match status" value="1"/>
</dbReference>
<name>A0A445MYW1_9BACT</name>
<proteinExistence type="predicted"/>
<keyword evidence="2" id="KW-0808">Transferase</keyword>
<dbReference type="PANTHER" id="PTHR43449:SF1">
    <property type="entry name" value="POLYMERASE BETA NUCLEOTIDYLTRANSFERASE DOMAIN-CONTAINING PROTEIN"/>
    <property type="match status" value="1"/>
</dbReference>
<organism evidence="2">
    <name type="scientific">uncultured Desulfobacterium sp</name>
    <dbReference type="NCBI Taxonomy" id="201089"/>
    <lineage>
        <taxon>Bacteria</taxon>
        <taxon>Pseudomonadati</taxon>
        <taxon>Thermodesulfobacteriota</taxon>
        <taxon>Desulfobacteria</taxon>
        <taxon>Desulfobacterales</taxon>
        <taxon>Desulfobacteriaceae</taxon>
        <taxon>Desulfobacterium</taxon>
        <taxon>environmental samples</taxon>
    </lineage>
</organism>
<dbReference type="Gene3D" id="3.30.460.10">
    <property type="entry name" value="Beta Polymerase, domain 2"/>
    <property type="match status" value="1"/>
</dbReference>
<protein>
    <submittedName>
        <fullName evidence="2">Nucleotidyltransferase</fullName>
    </submittedName>
</protein>
<feature type="domain" description="Polymerase beta nucleotidyltransferase" evidence="1">
    <location>
        <begin position="19"/>
        <end position="71"/>
    </location>
</feature>
<dbReference type="GO" id="GO:0016740">
    <property type="term" value="F:transferase activity"/>
    <property type="evidence" value="ECO:0007669"/>
    <property type="project" value="UniProtKB-KW"/>
</dbReference>
<dbReference type="PANTHER" id="PTHR43449">
    <property type="entry name" value="NUCLEOTIDYLTRANSFERASE"/>
    <property type="match status" value="1"/>
</dbReference>
<dbReference type="InterPro" id="IPR041633">
    <property type="entry name" value="Polbeta"/>
</dbReference>
<evidence type="ECO:0000313" key="2">
    <source>
        <dbReference type="EMBL" id="SPD74613.1"/>
    </source>
</evidence>
<dbReference type="InterPro" id="IPR043519">
    <property type="entry name" value="NT_sf"/>
</dbReference>